<dbReference type="Proteomes" id="UP001151081">
    <property type="component" value="Unassembled WGS sequence"/>
</dbReference>
<dbReference type="SMART" id="SM00463">
    <property type="entry name" value="SMR"/>
    <property type="match status" value="1"/>
</dbReference>
<protein>
    <submittedName>
        <fullName evidence="3">Smr/MutS family protein</fullName>
    </submittedName>
</protein>
<dbReference type="SUPFAM" id="SSF160443">
    <property type="entry name" value="SMR domain-like"/>
    <property type="match status" value="1"/>
</dbReference>
<feature type="region of interest" description="Disordered" evidence="1">
    <location>
        <begin position="13"/>
        <end position="38"/>
    </location>
</feature>
<sequence>MLRALLDHLARLFSPAKPKEPPAPAPDEAEDDEPLPDPDAIAVLPIEDAIDLHGFAPRDIPSVVEEYLHEAHARGFPEVRLIHGRGKGVQRRVVQSILARHPLVESFRDAPATRGGWGATIARLRVNRS</sequence>
<dbReference type="EMBL" id="JAGTJJ010000002">
    <property type="protein sequence ID" value="MDC3980426.1"/>
    <property type="molecule type" value="Genomic_DNA"/>
</dbReference>
<gene>
    <name evidence="3" type="ORF">KEG57_07980</name>
</gene>
<dbReference type="PROSITE" id="PS50828">
    <property type="entry name" value="SMR"/>
    <property type="match status" value="1"/>
</dbReference>
<dbReference type="AlphaFoldDB" id="A0A9X3X2V8"/>
<proteinExistence type="predicted"/>
<dbReference type="RefSeq" id="WP_272417464.1">
    <property type="nucleotide sequence ID" value="NZ_JAGTJJ010000002.1"/>
</dbReference>
<dbReference type="Pfam" id="PF01713">
    <property type="entry name" value="Smr"/>
    <property type="match status" value="1"/>
</dbReference>
<evidence type="ECO:0000313" key="3">
    <source>
        <dbReference type="EMBL" id="MDC3980426.1"/>
    </source>
</evidence>
<accession>A0A9X3X2V8</accession>
<dbReference type="PANTHER" id="PTHR35562">
    <property type="entry name" value="DNA ENDONUCLEASE SMRA-RELATED"/>
    <property type="match status" value="1"/>
</dbReference>
<evidence type="ECO:0000259" key="2">
    <source>
        <dbReference type="PROSITE" id="PS50828"/>
    </source>
</evidence>
<dbReference type="InterPro" id="IPR036063">
    <property type="entry name" value="Smr_dom_sf"/>
</dbReference>
<name>A0A9X3X2V8_9BACT</name>
<evidence type="ECO:0000313" key="4">
    <source>
        <dbReference type="Proteomes" id="UP001151081"/>
    </source>
</evidence>
<feature type="compositionally biased region" description="Acidic residues" evidence="1">
    <location>
        <begin position="27"/>
        <end position="36"/>
    </location>
</feature>
<dbReference type="PANTHER" id="PTHR35562:SF2">
    <property type="entry name" value="DNA ENDONUCLEASE SMRA-RELATED"/>
    <property type="match status" value="1"/>
</dbReference>
<reference evidence="3 4" key="1">
    <citation type="submission" date="2021-04" db="EMBL/GenBank/DDBJ databases">
        <title>Genome analysis of Polyangium sp.</title>
        <authorList>
            <person name="Li Y."/>
            <person name="Wang J."/>
        </authorList>
    </citation>
    <scope>NUCLEOTIDE SEQUENCE [LARGE SCALE GENOMIC DNA]</scope>
    <source>
        <strain evidence="3 4">SDU14</strain>
    </source>
</reference>
<dbReference type="Gene3D" id="3.30.1370.110">
    <property type="match status" value="1"/>
</dbReference>
<keyword evidence="4" id="KW-1185">Reference proteome</keyword>
<evidence type="ECO:0000256" key="1">
    <source>
        <dbReference type="SAM" id="MobiDB-lite"/>
    </source>
</evidence>
<organism evidence="3 4">
    <name type="scientific">Polyangium jinanense</name>
    <dbReference type="NCBI Taxonomy" id="2829994"/>
    <lineage>
        <taxon>Bacteria</taxon>
        <taxon>Pseudomonadati</taxon>
        <taxon>Myxococcota</taxon>
        <taxon>Polyangia</taxon>
        <taxon>Polyangiales</taxon>
        <taxon>Polyangiaceae</taxon>
        <taxon>Polyangium</taxon>
    </lineage>
</organism>
<feature type="domain" description="Smr" evidence="2">
    <location>
        <begin position="50"/>
        <end position="125"/>
    </location>
</feature>
<comment type="caution">
    <text evidence="3">The sequence shown here is derived from an EMBL/GenBank/DDBJ whole genome shotgun (WGS) entry which is preliminary data.</text>
</comment>
<dbReference type="InterPro" id="IPR002625">
    <property type="entry name" value="Smr_dom"/>
</dbReference>